<comment type="similarity">
    <text evidence="1">Belongs to the glycosyl hydrolase 3 family.</text>
</comment>
<dbReference type="InterPro" id="IPR001764">
    <property type="entry name" value="Glyco_hydro_3_N"/>
</dbReference>
<name>A0A645B7J0_9ZZZZ</name>
<dbReference type="InterPro" id="IPR017853">
    <property type="entry name" value="GH"/>
</dbReference>
<dbReference type="PANTHER" id="PTHR30480">
    <property type="entry name" value="BETA-HEXOSAMINIDASE-RELATED"/>
    <property type="match status" value="1"/>
</dbReference>
<dbReference type="InterPro" id="IPR036962">
    <property type="entry name" value="Glyco_hydro_3_N_sf"/>
</dbReference>
<comment type="caution">
    <text evidence="5">The sequence shown here is derived from an EMBL/GenBank/DDBJ whole genome shotgun (WGS) entry which is preliminary data.</text>
</comment>
<keyword evidence="2 5" id="KW-0378">Hydrolase</keyword>
<keyword evidence="3 5" id="KW-0326">Glycosidase</keyword>
<dbReference type="PANTHER" id="PTHR30480:SF16">
    <property type="entry name" value="GLYCOSIDE HYDROLASE FAMILY 3 DOMAIN PROTEIN"/>
    <property type="match status" value="1"/>
</dbReference>
<dbReference type="EC" id="3.2.1.52" evidence="5"/>
<proteinExistence type="inferred from homology"/>
<evidence type="ECO:0000256" key="2">
    <source>
        <dbReference type="ARBA" id="ARBA00022801"/>
    </source>
</evidence>
<gene>
    <name evidence="5" type="primary">nagZ_22</name>
    <name evidence="5" type="ORF">SDC9_108243</name>
</gene>
<sequence>MAPVADVSTDPEDYIYSRAFGQDAEQTSQYVQLVVTTMNSEKMGSVLKHFPGYGNNQDSHSGITTDERRYESFESTDFLPFIAGIKAGAKAILVAHNIVTAMDDEYPASLSAKVHQILRDELGFTGVIMTDDLKMEAIREQYGDEQSAVLAVLAGNDMIISTYYDVQIPAVIAAYENGQITKEQIDQSVLRILNWKLDLGIIE</sequence>
<dbReference type="AlphaFoldDB" id="A0A645B7J0"/>
<accession>A0A645B7J0</accession>
<dbReference type="GO" id="GO:0009254">
    <property type="term" value="P:peptidoglycan turnover"/>
    <property type="evidence" value="ECO:0007669"/>
    <property type="project" value="TreeGrafter"/>
</dbReference>
<evidence type="ECO:0000256" key="1">
    <source>
        <dbReference type="ARBA" id="ARBA00005336"/>
    </source>
</evidence>
<protein>
    <submittedName>
        <fullName evidence="5">Beta-hexosaminidase</fullName>
        <ecNumber evidence="5">3.2.1.52</ecNumber>
    </submittedName>
</protein>
<organism evidence="5">
    <name type="scientific">bioreactor metagenome</name>
    <dbReference type="NCBI Taxonomy" id="1076179"/>
    <lineage>
        <taxon>unclassified sequences</taxon>
        <taxon>metagenomes</taxon>
        <taxon>ecological metagenomes</taxon>
    </lineage>
</organism>
<dbReference type="Pfam" id="PF00933">
    <property type="entry name" value="Glyco_hydro_3"/>
    <property type="match status" value="1"/>
</dbReference>
<evidence type="ECO:0000259" key="4">
    <source>
        <dbReference type="Pfam" id="PF00933"/>
    </source>
</evidence>
<dbReference type="GO" id="GO:0004563">
    <property type="term" value="F:beta-N-acetylhexosaminidase activity"/>
    <property type="evidence" value="ECO:0007669"/>
    <property type="project" value="UniProtKB-EC"/>
</dbReference>
<dbReference type="GO" id="GO:0005975">
    <property type="term" value="P:carbohydrate metabolic process"/>
    <property type="evidence" value="ECO:0007669"/>
    <property type="project" value="InterPro"/>
</dbReference>
<dbReference type="EMBL" id="VSSQ01018311">
    <property type="protein sequence ID" value="MPM61385.1"/>
    <property type="molecule type" value="Genomic_DNA"/>
</dbReference>
<dbReference type="Gene3D" id="3.20.20.300">
    <property type="entry name" value="Glycoside hydrolase, family 3, N-terminal domain"/>
    <property type="match status" value="1"/>
</dbReference>
<evidence type="ECO:0000256" key="3">
    <source>
        <dbReference type="ARBA" id="ARBA00023295"/>
    </source>
</evidence>
<dbReference type="InterPro" id="IPR050226">
    <property type="entry name" value="NagZ_Beta-hexosaminidase"/>
</dbReference>
<dbReference type="SUPFAM" id="SSF51445">
    <property type="entry name" value="(Trans)glycosidases"/>
    <property type="match status" value="1"/>
</dbReference>
<reference evidence="5" key="1">
    <citation type="submission" date="2019-08" db="EMBL/GenBank/DDBJ databases">
        <authorList>
            <person name="Kucharzyk K."/>
            <person name="Murdoch R.W."/>
            <person name="Higgins S."/>
            <person name="Loffler F."/>
        </authorList>
    </citation>
    <scope>NUCLEOTIDE SEQUENCE</scope>
</reference>
<evidence type="ECO:0000313" key="5">
    <source>
        <dbReference type="EMBL" id="MPM61385.1"/>
    </source>
</evidence>
<feature type="domain" description="Glycoside hydrolase family 3 N-terminal" evidence="4">
    <location>
        <begin position="2"/>
        <end position="194"/>
    </location>
</feature>